<gene>
    <name evidence="2" type="ORF">PL594_18210</name>
</gene>
<dbReference type="EMBL" id="JAQKEI010000028">
    <property type="protein sequence ID" value="MDB0853437.1"/>
    <property type="molecule type" value="Genomic_DNA"/>
</dbReference>
<feature type="compositionally biased region" description="Basic and acidic residues" evidence="1">
    <location>
        <begin position="124"/>
        <end position="134"/>
    </location>
</feature>
<feature type="compositionally biased region" description="Basic and acidic residues" evidence="1">
    <location>
        <begin position="20"/>
        <end position="41"/>
    </location>
</feature>
<dbReference type="AlphaFoldDB" id="A0AAP3K2I8"/>
<protein>
    <submittedName>
        <fullName evidence="2">Uncharacterized protein</fullName>
    </submittedName>
</protein>
<organism evidence="2 3">
    <name type="scientific">Phocaeicola vulgatus</name>
    <name type="common">Bacteroides vulgatus</name>
    <dbReference type="NCBI Taxonomy" id="821"/>
    <lineage>
        <taxon>Bacteria</taxon>
        <taxon>Pseudomonadati</taxon>
        <taxon>Bacteroidota</taxon>
        <taxon>Bacteroidia</taxon>
        <taxon>Bacteroidales</taxon>
        <taxon>Bacteroidaceae</taxon>
        <taxon>Phocaeicola</taxon>
    </lineage>
</organism>
<sequence length="134" mass="14857">MPCQSFQPMVSYLPGAGKRSLPESRERPFPKARRYGREKYMGGRSGSGCRTNTGELFRAGRGTGGFGKQPKPRVTARTDVFRLSFRPMSGFGHAACRSGRKRMPGRDSPCAKVQAQESESPFTHVRDCREKPTA</sequence>
<name>A0AAP3K2I8_PHOVU</name>
<dbReference type="Proteomes" id="UP001210999">
    <property type="component" value="Unassembled WGS sequence"/>
</dbReference>
<proteinExistence type="predicted"/>
<evidence type="ECO:0000256" key="1">
    <source>
        <dbReference type="SAM" id="MobiDB-lite"/>
    </source>
</evidence>
<accession>A0AAP3K2I8</accession>
<evidence type="ECO:0000313" key="2">
    <source>
        <dbReference type="EMBL" id="MDB0853437.1"/>
    </source>
</evidence>
<evidence type="ECO:0000313" key="3">
    <source>
        <dbReference type="Proteomes" id="UP001210999"/>
    </source>
</evidence>
<reference evidence="2" key="1">
    <citation type="submission" date="2023-01" db="EMBL/GenBank/DDBJ databases">
        <title>Human gut microbiome strain richness.</title>
        <authorList>
            <person name="Chen-Liaw A."/>
        </authorList>
    </citation>
    <scope>NUCLEOTIDE SEQUENCE</scope>
    <source>
        <strain evidence="2">H9_m1001271B151109d0_201107</strain>
    </source>
</reference>
<comment type="caution">
    <text evidence="2">The sequence shown here is derived from an EMBL/GenBank/DDBJ whole genome shotgun (WGS) entry which is preliminary data.</text>
</comment>
<feature type="region of interest" description="Disordered" evidence="1">
    <location>
        <begin position="1"/>
        <end position="75"/>
    </location>
</feature>
<feature type="region of interest" description="Disordered" evidence="1">
    <location>
        <begin position="96"/>
        <end position="134"/>
    </location>
</feature>